<feature type="transmembrane region" description="Helical" evidence="5">
    <location>
        <begin position="230"/>
        <end position="251"/>
    </location>
</feature>
<dbReference type="PANTHER" id="PTHR31465:SF35">
    <property type="entry name" value="RTA1 DOMAIN PROTEIN-RELATED"/>
    <property type="match status" value="1"/>
</dbReference>
<feature type="transmembrane region" description="Helical" evidence="5">
    <location>
        <begin position="40"/>
        <end position="59"/>
    </location>
</feature>
<dbReference type="InterPro" id="IPR007568">
    <property type="entry name" value="RTA1"/>
</dbReference>
<protein>
    <submittedName>
        <fullName evidence="6">RTA1 like protein-domain-containing protein</fullName>
    </submittedName>
</protein>
<comment type="subcellular location">
    <subcellularLocation>
        <location evidence="1">Membrane</location>
        <topology evidence="1">Multi-pass membrane protein</topology>
    </subcellularLocation>
</comment>
<dbReference type="EMBL" id="JAGMVJ010000011">
    <property type="protein sequence ID" value="KAH7086585.1"/>
    <property type="molecule type" value="Genomic_DNA"/>
</dbReference>
<accession>A0A8K0R733</accession>
<feature type="transmembrane region" description="Helical" evidence="5">
    <location>
        <begin position="71"/>
        <end position="95"/>
    </location>
</feature>
<dbReference type="AlphaFoldDB" id="A0A8K0R733"/>
<evidence type="ECO:0000256" key="1">
    <source>
        <dbReference type="ARBA" id="ARBA00004141"/>
    </source>
</evidence>
<evidence type="ECO:0000313" key="6">
    <source>
        <dbReference type="EMBL" id="KAH7086585.1"/>
    </source>
</evidence>
<evidence type="ECO:0000256" key="3">
    <source>
        <dbReference type="ARBA" id="ARBA00022989"/>
    </source>
</evidence>
<gene>
    <name evidence="6" type="ORF">FB567DRAFT_570375</name>
</gene>
<dbReference type="GO" id="GO:0016020">
    <property type="term" value="C:membrane"/>
    <property type="evidence" value="ECO:0007669"/>
    <property type="project" value="UniProtKB-SubCell"/>
</dbReference>
<feature type="transmembrane region" description="Helical" evidence="5">
    <location>
        <begin position="195"/>
        <end position="215"/>
    </location>
</feature>
<organism evidence="6 7">
    <name type="scientific">Paraphoma chrysanthemicola</name>
    <dbReference type="NCBI Taxonomy" id="798071"/>
    <lineage>
        <taxon>Eukaryota</taxon>
        <taxon>Fungi</taxon>
        <taxon>Dikarya</taxon>
        <taxon>Ascomycota</taxon>
        <taxon>Pezizomycotina</taxon>
        <taxon>Dothideomycetes</taxon>
        <taxon>Pleosporomycetidae</taxon>
        <taxon>Pleosporales</taxon>
        <taxon>Pleosporineae</taxon>
        <taxon>Phaeosphaeriaceae</taxon>
        <taxon>Paraphoma</taxon>
    </lineage>
</organism>
<reference evidence="6" key="1">
    <citation type="journal article" date="2021" name="Nat. Commun.">
        <title>Genetic determinants of endophytism in the Arabidopsis root mycobiome.</title>
        <authorList>
            <person name="Mesny F."/>
            <person name="Miyauchi S."/>
            <person name="Thiergart T."/>
            <person name="Pickel B."/>
            <person name="Atanasova L."/>
            <person name="Karlsson M."/>
            <person name="Huettel B."/>
            <person name="Barry K.W."/>
            <person name="Haridas S."/>
            <person name="Chen C."/>
            <person name="Bauer D."/>
            <person name="Andreopoulos W."/>
            <person name="Pangilinan J."/>
            <person name="LaButti K."/>
            <person name="Riley R."/>
            <person name="Lipzen A."/>
            <person name="Clum A."/>
            <person name="Drula E."/>
            <person name="Henrissat B."/>
            <person name="Kohler A."/>
            <person name="Grigoriev I.V."/>
            <person name="Martin F.M."/>
            <person name="Hacquard S."/>
        </authorList>
    </citation>
    <scope>NUCLEOTIDE SEQUENCE</scope>
    <source>
        <strain evidence="6">MPI-SDFR-AT-0120</strain>
    </source>
</reference>
<evidence type="ECO:0000313" key="7">
    <source>
        <dbReference type="Proteomes" id="UP000813461"/>
    </source>
</evidence>
<dbReference type="Pfam" id="PF04479">
    <property type="entry name" value="RTA1"/>
    <property type="match status" value="1"/>
</dbReference>
<dbReference type="PANTHER" id="PTHR31465">
    <property type="entry name" value="PROTEIN RTA1-RELATED"/>
    <property type="match status" value="1"/>
</dbReference>
<evidence type="ECO:0000256" key="5">
    <source>
        <dbReference type="SAM" id="Phobius"/>
    </source>
</evidence>
<proteinExistence type="predicted"/>
<dbReference type="Proteomes" id="UP000813461">
    <property type="component" value="Unassembled WGS sequence"/>
</dbReference>
<evidence type="ECO:0000256" key="4">
    <source>
        <dbReference type="ARBA" id="ARBA00023136"/>
    </source>
</evidence>
<keyword evidence="7" id="KW-1185">Reference proteome</keyword>
<evidence type="ECO:0000256" key="2">
    <source>
        <dbReference type="ARBA" id="ARBA00022692"/>
    </source>
</evidence>
<sequence>MAEEEPKYNYLPSTAAAGIFVALFIVLFVIHLVRLIRTQTWFCIPFLIGALLEALGYVARALGRSNPTSTGLYVMQALLILLGPIFFAASIYMFLGRIMIATNSASYSIIRPTRLTKLFVGGDVLCFLLQAGDALILAGGDDASGANVVKVVILMGLGFQLVIFGFFLVVAGLWHTRLNARKEGESIETFDWRRYMKMLYVVSLIIAFTNLFQVIQEAMGEDGYLLAHEWPIYAFDGAPMVVVLTICSLWLDEKIEFETKYGSSTSLQRDVSDTV</sequence>
<feature type="transmembrane region" description="Helical" evidence="5">
    <location>
        <begin position="115"/>
        <end position="139"/>
    </location>
</feature>
<dbReference type="OrthoDB" id="3358017at2759"/>
<keyword evidence="4 5" id="KW-0472">Membrane</keyword>
<name>A0A8K0R733_9PLEO</name>
<feature type="transmembrane region" description="Helical" evidence="5">
    <location>
        <begin position="151"/>
        <end position="174"/>
    </location>
</feature>
<keyword evidence="3 5" id="KW-1133">Transmembrane helix</keyword>
<comment type="caution">
    <text evidence="6">The sequence shown here is derived from an EMBL/GenBank/DDBJ whole genome shotgun (WGS) entry which is preliminary data.</text>
</comment>
<feature type="transmembrane region" description="Helical" evidence="5">
    <location>
        <begin position="15"/>
        <end position="33"/>
    </location>
</feature>
<keyword evidence="2 5" id="KW-0812">Transmembrane</keyword>